<dbReference type="InterPro" id="IPR050697">
    <property type="entry name" value="Adenylyl/Guanylyl_Cyclase_3/4"/>
</dbReference>
<protein>
    <submittedName>
        <fullName evidence="3">Adenylate/guanylate cyclase domain-containing protein</fullName>
    </submittedName>
</protein>
<organism evidence="3 4">
    <name type="scientific">Reichenbachiella carrageenanivorans</name>
    <dbReference type="NCBI Taxonomy" id="2979869"/>
    <lineage>
        <taxon>Bacteria</taxon>
        <taxon>Pseudomonadati</taxon>
        <taxon>Bacteroidota</taxon>
        <taxon>Cytophagia</taxon>
        <taxon>Cytophagales</taxon>
        <taxon>Reichenbachiellaceae</taxon>
        <taxon>Reichenbachiella</taxon>
    </lineage>
</organism>
<dbReference type="Pfam" id="PF00211">
    <property type="entry name" value="Guanylate_cyc"/>
    <property type="match status" value="1"/>
</dbReference>
<evidence type="ECO:0000259" key="2">
    <source>
        <dbReference type="PROSITE" id="PS50125"/>
    </source>
</evidence>
<dbReference type="InterPro" id="IPR001054">
    <property type="entry name" value="A/G_cyclase"/>
</dbReference>
<dbReference type="PANTHER" id="PTHR43081:SF1">
    <property type="entry name" value="ADENYLATE CYCLASE, TERMINAL-DIFFERENTIATION SPECIFIC"/>
    <property type="match status" value="1"/>
</dbReference>
<dbReference type="EMBL" id="CP106735">
    <property type="protein sequence ID" value="UXX80771.1"/>
    <property type="molecule type" value="Genomic_DNA"/>
</dbReference>
<dbReference type="Proteomes" id="UP001062165">
    <property type="component" value="Chromosome"/>
</dbReference>
<dbReference type="PROSITE" id="PS50125">
    <property type="entry name" value="GUANYLATE_CYCLASE_2"/>
    <property type="match status" value="1"/>
</dbReference>
<keyword evidence="1" id="KW-0472">Membrane</keyword>
<proteinExistence type="predicted"/>
<evidence type="ECO:0000313" key="4">
    <source>
        <dbReference type="Proteomes" id="UP001062165"/>
    </source>
</evidence>
<feature type="domain" description="Guanylate cyclase" evidence="2">
    <location>
        <begin position="187"/>
        <end position="316"/>
    </location>
</feature>
<dbReference type="InterPro" id="IPR029787">
    <property type="entry name" value="Nucleotide_cyclase"/>
</dbReference>
<name>A0ABY6D3P3_9BACT</name>
<dbReference type="PROSITE" id="PS51257">
    <property type="entry name" value="PROKAR_LIPOPROTEIN"/>
    <property type="match status" value="1"/>
</dbReference>
<evidence type="ECO:0000313" key="3">
    <source>
        <dbReference type="EMBL" id="UXX80771.1"/>
    </source>
</evidence>
<reference evidence="3" key="1">
    <citation type="submission" date="2022-10" db="EMBL/GenBank/DDBJ databases">
        <title>Comparative genomics and taxonomic characterization of three novel marine species of genus Reichenbachiella exhibiting antioxidant and polysaccharide degradation activities.</title>
        <authorList>
            <person name="Muhammad N."/>
            <person name="Lee Y.-J."/>
            <person name="Ko J."/>
            <person name="Kim S.-G."/>
        </authorList>
    </citation>
    <scope>NUCLEOTIDE SEQUENCE</scope>
    <source>
        <strain evidence="3">Wsw4-B4</strain>
    </source>
</reference>
<keyword evidence="1" id="KW-0812">Transmembrane</keyword>
<dbReference type="CDD" id="cd07302">
    <property type="entry name" value="CHD"/>
    <property type="match status" value="1"/>
</dbReference>
<feature type="transmembrane region" description="Helical" evidence="1">
    <location>
        <begin position="63"/>
        <end position="80"/>
    </location>
</feature>
<gene>
    <name evidence="3" type="ORF">N7E81_06615</name>
</gene>
<keyword evidence="4" id="KW-1185">Reference proteome</keyword>
<feature type="transmembrane region" description="Helical" evidence="1">
    <location>
        <begin position="7"/>
        <end position="31"/>
    </location>
</feature>
<accession>A0ABY6D3P3</accession>
<dbReference type="Gene3D" id="3.30.70.1230">
    <property type="entry name" value="Nucleotide cyclase"/>
    <property type="match status" value="1"/>
</dbReference>
<dbReference type="RefSeq" id="WP_263052500.1">
    <property type="nucleotide sequence ID" value="NZ_CP106735.1"/>
</dbReference>
<dbReference type="PANTHER" id="PTHR43081">
    <property type="entry name" value="ADENYLATE CYCLASE, TERMINAL-DIFFERENTIATION SPECIFIC-RELATED"/>
    <property type="match status" value="1"/>
</dbReference>
<keyword evidence="1" id="KW-1133">Transmembrane helix</keyword>
<evidence type="ECO:0000256" key="1">
    <source>
        <dbReference type="SAM" id="Phobius"/>
    </source>
</evidence>
<sequence length="367" mass="42149">MKWKRNLYDWFFVVAAWVIACMGITATGIFFQHLMFRFIDIPMTPANQEYIDYFISGYQYMEGGMFGLLFGTVFYFVYWLAENTELRKKSFGKIMLIKTVLYLIGFSLVFAIVFFVLFLIDVTPVSNINDLKEVLASWPFYIAFGSILTIFSVIINFVLEVSKKYGPGNLLVMFMGKYHQPVIENRIFMFLDLKDSTAYAEKLGHIKYSSLIQTCFFYLNEIVFAHKAQIYQYVGDEAVLTWNSSDANASELSIKLFFAFRDKLHSKAAKFEQNFGFVPAFKAGINEGSVTVAEVGYIKRDIAYHGDVLNTGARIQSMCSQFNRSLLVSEHFAQATQNIKQFRQEFLGEIALKGKEKAVNIYAIEQT</sequence>
<feature type="transmembrane region" description="Helical" evidence="1">
    <location>
        <begin position="140"/>
        <end position="159"/>
    </location>
</feature>
<dbReference type="SUPFAM" id="SSF55073">
    <property type="entry name" value="Nucleotide cyclase"/>
    <property type="match status" value="1"/>
</dbReference>
<feature type="transmembrane region" description="Helical" evidence="1">
    <location>
        <begin position="100"/>
        <end position="120"/>
    </location>
</feature>